<evidence type="ECO:0000313" key="3">
    <source>
        <dbReference type="EMBL" id="WTS10563.1"/>
    </source>
</evidence>
<dbReference type="Gene3D" id="3.20.20.140">
    <property type="entry name" value="Metal-dependent hydrolases"/>
    <property type="match status" value="1"/>
</dbReference>
<dbReference type="Gene3D" id="2.30.40.10">
    <property type="entry name" value="Urease, subunit C, domain 1"/>
    <property type="match status" value="1"/>
</dbReference>
<dbReference type="GO" id="GO:0016810">
    <property type="term" value="F:hydrolase activity, acting on carbon-nitrogen (but not peptide) bonds"/>
    <property type="evidence" value="ECO:0007669"/>
    <property type="project" value="InterPro"/>
</dbReference>
<dbReference type="InterPro" id="IPR006680">
    <property type="entry name" value="Amidohydro-rel"/>
</dbReference>
<accession>A0AAU1U1R4</accession>
<organism evidence="3">
    <name type="scientific">Streptomyces sp. NBC_00119</name>
    <dbReference type="NCBI Taxonomy" id="2975659"/>
    <lineage>
        <taxon>Bacteria</taxon>
        <taxon>Bacillati</taxon>
        <taxon>Actinomycetota</taxon>
        <taxon>Actinomycetes</taxon>
        <taxon>Kitasatosporales</taxon>
        <taxon>Streptomycetaceae</taxon>
        <taxon>Streptomyces</taxon>
    </lineage>
</organism>
<sequence>MLALRIARVFDGRAVVEGAGVVFVDGGRIAGVEAAGFGIPPGVEVLDRPSGTLLPGLVDAHVHLVGDGEPGGLERLGEVSQDDLFGTIEQSLRTQLAAGVTTVRDLGDVAWSVLDWRARRPRTGLPTVVASGPPVTSRGGPCRHMGGEASGSDELRAAVQERAERGADVVKIMAGGGTLTPGSSVDQGQFTAEELALVVRQAHAAGLPVTAHAHALVSIRDAIAAGVDGIEHCTSLTADSVHVPEEAIAALAAQGIVVCPTLGRAPGAVPAPHLIERMRKAGLGYDALRRRVVRAHLAGVTIVSGTDGGIGPGTPHGSLPRAVMDLVSGGMAAAGALATATSVAARACGLGDRKGRVRTGYDADLVVVDGDPFTDMAALTRLDVTVLGGQVLSRRS</sequence>
<dbReference type="Pfam" id="PF01979">
    <property type="entry name" value="Amidohydro_1"/>
    <property type="match status" value="1"/>
</dbReference>
<evidence type="ECO:0000256" key="1">
    <source>
        <dbReference type="SAM" id="MobiDB-lite"/>
    </source>
</evidence>
<proteinExistence type="predicted"/>
<name>A0AAU1U1R4_9ACTN</name>
<feature type="domain" description="Amidohydrolase-related" evidence="2">
    <location>
        <begin position="52"/>
        <end position="391"/>
    </location>
</feature>
<dbReference type="InterPro" id="IPR011059">
    <property type="entry name" value="Metal-dep_hydrolase_composite"/>
</dbReference>
<feature type="region of interest" description="Disordered" evidence="1">
    <location>
        <begin position="125"/>
        <end position="152"/>
    </location>
</feature>
<dbReference type="InterPro" id="IPR051781">
    <property type="entry name" value="Metallo-dep_Hydrolase"/>
</dbReference>
<dbReference type="PANTHER" id="PTHR43135">
    <property type="entry name" value="ALPHA-D-RIBOSE 1-METHYLPHOSPHONATE 5-TRIPHOSPHATE DIPHOSPHATASE"/>
    <property type="match status" value="1"/>
</dbReference>
<dbReference type="EMBL" id="CP108195">
    <property type="protein sequence ID" value="WTS10563.1"/>
    <property type="molecule type" value="Genomic_DNA"/>
</dbReference>
<dbReference type="SUPFAM" id="SSF51338">
    <property type="entry name" value="Composite domain of metallo-dependent hydrolases"/>
    <property type="match status" value="1"/>
</dbReference>
<dbReference type="CDD" id="cd01299">
    <property type="entry name" value="Met_dep_hydrolase_A"/>
    <property type="match status" value="1"/>
</dbReference>
<reference evidence="3" key="1">
    <citation type="submission" date="2022-10" db="EMBL/GenBank/DDBJ databases">
        <title>The complete genomes of actinobacterial strains from the NBC collection.</title>
        <authorList>
            <person name="Joergensen T.S."/>
            <person name="Alvarez Arevalo M."/>
            <person name="Sterndorff E.B."/>
            <person name="Faurdal D."/>
            <person name="Vuksanovic O."/>
            <person name="Mourched A.-S."/>
            <person name="Charusanti P."/>
            <person name="Shaw S."/>
            <person name="Blin K."/>
            <person name="Weber T."/>
        </authorList>
    </citation>
    <scope>NUCLEOTIDE SEQUENCE</scope>
    <source>
        <strain evidence="3">NBC_00119</strain>
    </source>
</reference>
<protein>
    <submittedName>
        <fullName evidence="3">Amidohydrolase family protein</fullName>
    </submittedName>
</protein>
<dbReference type="InterPro" id="IPR057744">
    <property type="entry name" value="OTAase-like"/>
</dbReference>
<gene>
    <name evidence="3" type="ORF">OHU69_05460</name>
</gene>
<dbReference type="SUPFAM" id="SSF51556">
    <property type="entry name" value="Metallo-dependent hydrolases"/>
    <property type="match status" value="1"/>
</dbReference>
<evidence type="ECO:0000259" key="2">
    <source>
        <dbReference type="Pfam" id="PF01979"/>
    </source>
</evidence>
<dbReference type="PANTHER" id="PTHR43135:SF3">
    <property type="entry name" value="ALPHA-D-RIBOSE 1-METHYLPHOSPHONATE 5-TRIPHOSPHATE DIPHOSPHATASE"/>
    <property type="match status" value="1"/>
</dbReference>
<dbReference type="InterPro" id="IPR032466">
    <property type="entry name" value="Metal_Hydrolase"/>
</dbReference>
<dbReference type="AlphaFoldDB" id="A0AAU1U1R4"/>